<dbReference type="EMBL" id="CP132921">
    <property type="protein sequence ID" value="WMW08118.1"/>
    <property type="molecule type" value="Genomic_DNA"/>
</dbReference>
<keyword evidence="3" id="KW-1185">Reference proteome</keyword>
<sequence>MSETQEHTDIRTRLAGIEEHIREQLVMFFQCEEHGTPERISKAGCMALAKLGATVWNAWRDKFPAERYGHFDHVNIADFSSVDFNGKQWDFGGEICFDGFKFGAGADFKNAIFPRHTSFERAVFGESSDFSNAAVDARSSFKHAKFSRYTKLVSIQLDDWIDFDYAEFEGNNDFSGSSFGHSVRFNGVKFGSDINFSDCFFADGVCFETIQDPTVDAVDWIPYGSTSKTFNKISFERSVFKGFVSFKNREFRDTTIFDGVTFNQPPDFFGCALHQDMSFKAVVFPPATGKDFYIRTYRNLRLSFSQLQAPQEEHMFFQLEMAEIAHGQKGARRCLFYFYEKLSRYGSSLSRPLFAYLASFILFSCIYAVLSWATHCLPTTQRCSFNMAGVEFAVLQAIPLPGLEKMAEPLRLALIASDGFISLAATIVIVLQKSISLLLIFLVGLALRNIFRIK</sequence>
<reference evidence="2 3" key="1">
    <citation type="submission" date="2023-08" db="EMBL/GenBank/DDBJ databases">
        <title>Complete Genome Sequence of Pseudomonas entomophila TVIN A01.</title>
        <authorList>
            <person name="Shelke T."/>
            <person name="Mahar N.S."/>
            <person name="Gupta I."/>
            <person name="Gupta V."/>
        </authorList>
    </citation>
    <scope>NUCLEOTIDE SEQUENCE [LARGE SCALE GENOMIC DNA]</scope>
    <source>
        <strain evidence="2 3">TVIN-A01</strain>
    </source>
</reference>
<organism evidence="2 3">
    <name type="scientific">Pseudomonas entomophila</name>
    <dbReference type="NCBI Taxonomy" id="312306"/>
    <lineage>
        <taxon>Bacteria</taxon>
        <taxon>Pseudomonadati</taxon>
        <taxon>Pseudomonadota</taxon>
        <taxon>Gammaproteobacteria</taxon>
        <taxon>Pseudomonadales</taxon>
        <taxon>Pseudomonadaceae</taxon>
        <taxon>Pseudomonas</taxon>
    </lineage>
</organism>
<protein>
    <submittedName>
        <fullName evidence="2">Pentapeptide repeat-containing protein</fullName>
    </submittedName>
</protein>
<keyword evidence="1" id="KW-0472">Membrane</keyword>
<feature type="transmembrane region" description="Helical" evidence="1">
    <location>
        <begin position="423"/>
        <end position="447"/>
    </location>
</feature>
<evidence type="ECO:0000256" key="1">
    <source>
        <dbReference type="SAM" id="Phobius"/>
    </source>
</evidence>
<dbReference type="RefSeq" id="WP_158020262.1">
    <property type="nucleotide sequence ID" value="NZ_CP132921.1"/>
</dbReference>
<name>A0ABY9QX34_9PSED</name>
<proteinExistence type="predicted"/>
<feature type="transmembrane region" description="Helical" evidence="1">
    <location>
        <begin position="353"/>
        <end position="373"/>
    </location>
</feature>
<dbReference type="GeneID" id="51821222"/>
<evidence type="ECO:0000313" key="2">
    <source>
        <dbReference type="EMBL" id="WMW08118.1"/>
    </source>
</evidence>
<keyword evidence="1" id="KW-0812">Transmembrane</keyword>
<dbReference type="Proteomes" id="UP001183127">
    <property type="component" value="Chromosome"/>
</dbReference>
<evidence type="ECO:0000313" key="3">
    <source>
        <dbReference type="Proteomes" id="UP001183127"/>
    </source>
</evidence>
<gene>
    <name evidence="2" type="ORF">RAH46_12485</name>
</gene>
<accession>A0ABY9QX34</accession>
<keyword evidence="1" id="KW-1133">Transmembrane helix</keyword>